<evidence type="ECO:0000256" key="7">
    <source>
        <dbReference type="ARBA" id="ARBA00023315"/>
    </source>
</evidence>
<dbReference type="Proteomes" id="UP000702544">
    <property type="component" value="Unassembled WGS sequence"/>
</dbReference>
<evidence type="ECO:0000256" key="4">
    <source>
        <dbReference type="ARBA" id="ARBA00022679"/>
    </source>
</evidence>
<dbReference type="InterPro" id="IPR001451">
    <property type="entry name" value="Hexapep"/>
</dbReference>
<dbReference type="Pfam" id="PF13720">
    <property type="entry name" value="Acetyltransf_11"/>
    <property type="match status" value="1"/>
</dbReference>
<evidence type="ECO:0000256" key="2">
    <source>
        <dbReference type="ARBA" id="ARBA00022516"/>
    </source>
</evidence>
<sequence length="264" mass="28053">MTDQTPAAPRIHPTAIVDEGAKLGNGVEVGAYAIIGPNVKVGDHTIVAPHAYIEKDTRVGSRCFIAKGAVLGTDPQDLKFEGEDTLLVVGDDTTIREFATLNRGTRAAGRTTVGSGCLIMAYAHVAHDCAIGDQVVIANAVQMGGHVTIENCATVGGLVAIHQFVRIGAYSFIGGASRVPKDVPPYVRAAGNPLALYGLNTVGLERRGFSDEARRELKRAYRLLFGSDLNISQAMAELRSKDSLLPEVERLLDFIDASERGVSV</sequence>
<reference evidence="10 11" key="1">
    <citation type="submission" date="2020-01" db="EMBL/GenBank/DDBJ databases">
        <title>Genomes assembled from Gulf of Kutch pelagic sediment metagenomes.</title>
        <authorList>
            <person name="Chandrashekar M."/>
            <person name="Mahajan M.S."/>
            <person name="Dave K.J."/>
            <person name="Vatsa P."/>
            <person name="Nathani N.M."/>
        </authorList>
    </citation>
    <scope>NUCLEOTIDE SEQUENCE [LARGE SCALE GENOMIC DNA]</scope>
    <source>
        <strain evidence="10">KS3-K002</strain>
    </source>
</reference>
<protein>
    <recommendedName>
        <fullName evidence="8">Acyl-[acyl-carrier-protein]--UDP-N-acetylglucosamine O-acyltransferase</fullName>
        <shortName evidence="8">UDP-N-acetylglucosamine acyltransferase</shortName>
        <ecNumber evidence="8">2.3.1.129</ecNumber>
    </recommendedName>
</protein>
<keyword evidence="2 8" id="KW-0444">Lipid biosynthesis</keyword>
<evidence type="ECO:0000259" key="9">
    <source>
        <dbReference type="Pfam" id="PF13720"/>
    </source>
</evidence>
<dbReference type="InterPro" id="IPR010137">
    <property type="entry name" value="Lipid_A_LpxA"/>
</dbReference>
<keyword evidence="3 8" id="KW-0441">Lipid A biosynthesis</keyword>
<keyword evidence="6 8" id="KW-0443">Lipid metabolism</keyword>
<dbReference type="InterPro" id="IPR018357">
    <property type="entry name" value="Hexapep_transf_CS"/>
</dbReference>
<dbReference type="PROSITE" id="PS00101">
    <property type="entry name" value="HEXAPEP_TRANSFERASES"/>
    <property type="match status" value="1"/>
</dbReference>
<dbReference type="AlphaFoldDB" id="A0AAE4ZBM4"/>
<dbReference type="InterPro" id="IPR029098">
    <property type="entry name" value="Acetyltransf_C"/>
</dbReference>
<keyword evidence="5 8" id="KW-0677">Repeat</keyword>
<name>A0AAE4ZBM4_9BACT</name>
<dbReference type="GO" id="GO:0008780">
    <property type="term" value="F:acyl-[acyl-carrier-protein]-UDP-N-acetylglucosamine O-acyltransferase activity"/>
    <property type="evidence" value="ECO:0007669"/>
    <property type="project" value="UniProtKB-UniRule"/>
</dbReference>
<dbReference type="GO" id="GO:0009245">
    <property type="term" value="P:lipid A biosynthetic process"/>
    <property type="evidence" value="ECO:0007669"/>
    <property type="project" value="UniProtKB-UniRule"/>
</dbReference>
<feature type="domain" description="UDP N-acetylglucosamine O-acyltransferase C-terminal" evidence="9">
    <location>
        <begin position="182"/>
        <end position="262"/>
    </location>
</feature>
<dbReference type="Pfam" id="PF00132">
    <property type="entry name" value="Hexapep"/>
    <property type="match status" value="2"/>
</dbReference>
<evidence type="ECO:0000256" key="5">
    <source>
        <dbReference type="ARBA" id="ARBA00022737"/>
    </source>
</evidence>
<dbReference type="EMBL" id="JAACAK010000067">
    <property type="protein sequence ID" value="NIR75281.1"/>
    <property type="molecule type" value="Genomic_DNA"/>
</dbReference>
<evidence type="ECO:0000313" key="11">
    <source>
        <dbReference type="Proteomes" id="UP000702544"/>
    </source>
</evidence>
<organism evidence="10 11">
    <name type="scientific">Candidatus Kutchimonas denitrificans</name>
    <dbReference type="NCBI Taxonomy" id="3056748"/>
    <lineage>
        <taxon>Bacteria</taxon>
        <taxon>Pseudomonadati</taxon>
        <taxon>Gemmatimonadota</taxon>
        <taxon>Gemmatimonadia</taxon>
        <taxon>Candidatus Palauibacterales</taxon>
        <taxon>Candidatus Palauibacteraceae</taxon>
        <taxon>Candidatus Kutchimonas</taxon>
    </lineage>
</organism>
<dbReference type="SUPFAM" id="SSF51161">
    <property type="entry name" value="Trimeric LpxA-like enzymes"/>
    <property type="match status" value="1"/>
</dbReference>
<dbReference type="InterPro" id="IPR037157">
    <property type="entry name" value="Acetyltransf_C_sf"/>
</dbReference>
<evidence type="ECO:0000256" key="8">
    <source>
        <dbReference type="HAMAP-Rule" id="MF_00387"/>
    </source>
</evidence>
<keyword evidence="4 8" id="KW-0808">Transferase</keyword>
<comment type="catalytic activity">
    <reaction evidence="8">
        <text>a (3R)-hydroxyacyl-[ACP] + UDP-N-acetyl-alpha-D-glucosamine = a UDP-3-O-[(3R)-3-hydroxyacyl]-N-acetyl-alpha-D-glucosamine + holo-[ACP]</text>
        <dbReference type="Rhea" id="RHEA:67812"/>
        <dbReference type="Rhea" id="RHEA-COMP:9685"/>
        <dbReference type="Rhea" id="RHEA-COMP:9945"/>
        <dbReference type="ChEBI" id="CHEBI:57705"/>
        <dbReference type="ChEBI" id="CHEBI:64479"/>
        <dbReference type="ChEBI" id="CHEBI:78827"/>
        <dbReference type="ChEBI" id="CHEBI:173225"/>
        <dbReference type="EC" id="2.3.1.129"/>
    </reaction>
</comment>
<dbReference type="NCBIfam" id="TIGR01852">
    <property type="entry name" value="lipid_A_lpxA"/>
    <property type="match status" value="1"/>
</dbReference>
<dbReference type="InterPro" id="IPR011004">
    <property type="entry name" value="Trimer_LpxA-like_sf"/>
</dbReference>
<gene>
    <name evidence="8 10" type="primary">lpxA</name>
    <name evidence="10" type="ORF">GWO12_09230</name>
</gene>
<evidence type="ECO:0000256" key="3">
    <source>
        <dbReference type="ARBA" id="ARBA00022556"/>
    </source>
</evidence>
<evidence type="ECO:0000256" key="1">
    <source>
        <dbReference type="ARBA" id="ARBA00022490"/>
    </source>
</evidence>
<dbReference type="HAMAP" id="MF_00387">
    <property type="entry name" value="LpxA"/>
    <property type="match status" value="1"/>
</dbReference>
<comment type="caution">
    <text evidence="10">The sequence shown here is derived from an EMBL/GenBank/DDBJ whole genome shotgun (WGS) entry which is preliminary data.</text>
</comment>
<comment type="function">
    <text evidence="8">Involved in the biosynthesis of lipid A, a phosphorylated glycolipid that anchors the lipopolysaccharide to the outer membrane of the cell.</text>
</comment>
<comment type="subunit">
    <text evidence="8">Homotrimer.</text>
</comment>
<dbReference type="CDD" id="cd03351">
    <property type="entry name" value="LbH_UDP-GlcNAc_AT"/>
    <property type="match status" value="1"/>
</dbReference>
<proteinExistence type="inferred from homology"/>
<keyword evidence="7 8" id="KW-0012">Acyltransferase</keyword>
<dbReference type="Gene3D" id="2.160.10.10">
    <property type="entry name" value="Hexapeptide repeat proteins"/>
    <property type="match status" value="1"/>
</dbReference>
<dbReference type="GO" id="GO:0005737">
    <property type="term" value="C:cytoplasm"/>
    <property type="evidence" value="ECO:0007669"/>
    <property type="project" value="UniProtKB-SubCell"/>
</dbReference>
<accession>A0AAE4ZBM4</accession>
<comment type="pathway">
    <text evidence="8">Glycolipid biosynthesis; lipid IV(A) biosynthesis; lipid IV(A) from (3R)-3-hydroxytetradecanoyl-[acyl-carrier-protein] and UDP-N-acetyl-alpha-D-glucosamine: step 1/6.</text>
</comment>
<dbReference type="PANTHER" id="PTHR43480">
    <property type="entry name" value="ACYL-[ACYL-CARRIER-PROTEIN]--UDP-N-ACETYLGLUCOSAMINE O-ACYLTRANSFERASE"/>
    <property type="match status" value="1"/>
</dbReference>
<dbReference type="NCBIfam" id="NF003657">
    <property type="entry name" value="PRK05289.1"/>
    <property type="match status" value="1"/>
</dbReference>
<dbReference type="EC" id="2.3.1.129" evidence="8"/>
<keyword evidence="1 8" id="KW-0963">Cytoplasm</keyword>
<comment type="similarity">
    <text evidence="8">Belongs to the transferase hexapeptide repeat family. LpxA subfamily.</text>
</comment>
<evidence type="ECO:0000256" key="6">
    <source>
        <dbReference type="ARBA" id="ARBA00023098"/>
    </source>
</evidence>
<dbReference type="Gene3D" id="1.20.1180.10">
    <property type="entry name" value="Udp N-acetylglucosamine O-acyltransferase, C-terminal domain"/>
    <property type="match status" value="1"/>
</dbReference>
<evidence type="ECO:0000313" key="10">
    <source>
        <dbReference type="EMBL" id="NIR75281.1"/>
    </source>
</evidence>
<dbReference type="GO" id="GO:0016020">
    <property type="term" value="C:membrane"/>
    <property type="evidence" value="ECO:0007669"/>
    <property type="project" value="GOC"/>
</dbReference>
<dbReference type="PIRSF" id="PIRSF000456">
    <property type="entry name" value="UDP-GlcNAc_acltr"/>
    <property type="match status" value="1"/>
</dbReference>
<comment type="subcellular location">
    <subcellularLocation>
        <location evidence="8">Cytoplasm</location>
    </subcellularLocation>
</comment>
<dbReference type="PANTHER" id="PTHR43480:SF1">
    <property type="entry name" value="ACYL-[ACYL-CARRIER-PROTEIN]--UDP-N-ACETYLGLUCOSAMINE O-ACYLTRANSFERASE, MITOCHONDRIAL-RELATED"/>
    <property type="match status" value="1"/>
</dbReference>